<accession>A0A8C0ZLQ7</accession>
<evidence type="ECO:0000313" key="2">
    <source>
        <dbReference type="Ensembl" id="ENSCCNP00000001423.1"/>
    </source>
</evidence>
<dbReference type="Ensembl" id="ENSCCNT00000001901.1">
    <property type="protein sequence ID" value="ENSCCNP00000001423.1"/>
    <property type="gene ID" value="ENSCCNG00000001585.1"/>
</dbReference>
<organism evidence="2">
    <name type="scientific">Castor canadensis</name>
    <name type="common">American beaver</name>
    <dbReference type="NCBI Taxonomy" id="51338"/>
    <lineage>
        <taxon>Eukaryota</taxon>
        <taxon>Metazoa</taxon>
        <taxon>Chordata</taxon>
        <taxon>Craniata</taxon>
        <taxon>Vertebrata</taxon>
        <taxon>Euteleostomi</taxon>
        <taxon>Mammalia</taxon>
        <taxon>Eutheria</taxon>
        <taxon>Euarchontoglires</taxon>
        <taxon>Glires</taxon>
        <taxon>Rodentia</taxon>
        <taxon>Castorimorpha</taxon>
        <taxon>Castoridae</taxon>
        <taxon>Castor</taxon>
    </lineage>
</organism>
<protein>
    <submittedName>
        <fullName evidence="2">Uncharacterized protein</fullName>
    </submittedName>
</protein>
<dbReference type="AlphaFoldDB" id="A0A8C0ZLQ7"/>
<feature type="region of interest" description="Disordered" evidence="1">
    <location>
        <begin position="1"/>
        <end position="25"/>
    </location>
</feature>
<name>A0A8C0ZLQ7_CASCN</name>
<sequence length="62" mass="7232">MERGFQITSSQMPEQNPGRGIPALQQPLQKPSLLQVPEMIQKLNNRTSLEKERDLWRSWEGK</sequence>
<proteinExistence type="predicted"/>
<reference evidence="2" key="1">
    <citation type="submission" date="2023-09" db="UniProtKB">
        <authorList>
            <consortium name="Ensembl"/>
        </authorList>
    </citation>
    <scope>IDENTIFICATION</scope>
</reference>
<feature type="compositionally biased region" description="Polar residues" evidence="1">
    <location>
        <begin position="1"/>
        <end position="14"/>
    </location>
</feature>
<evidence type="ECO:0000256" key="1">
    <source>
        <dbReference type="SAM" id="MobiDB-lite"/>
    </source>
</evidence>